<keyword evidence="5 6" id="KW-0472">Membrane</keyword>
<feature type="transmembrane region" description="Helical" evidence="6">
    <location>
        <begin position="316"/>
        <end position="334"/>
    </location>
</feature>
<evidence type="ECO:0000256" key="5">
    <source>
        <dbReference type="ARBA" id="ARBA00023136"/>
    </source>
</evidence>
<evidence type="ECO:0000256" key="1">
    <source>
        <dbReference type="ARBA" id="ARBA00004141"/>
    </source>
</evidence>
<keyword evidence="4 6" id="KW-1133">Transmembrane helix</keyword>
<organism evidence="8 9">
    <name type="scientific">Tigriopus californicus</name>
    <name type="common">Marine copepod</name>
    <dbReference type="NCBI Taxonomy" id="6832"/>
    <lineage>
        <taxon>Eukaryota</taxon>
        <taxon>Metazoa</taxon>
        <taxon>Ecdysozoa</taxon>
        <taxon>Arthropoda</taxon>
        <taxon>Crustacea</taxon>
        <taxon>Multicrustacea</taxon>
        <taxon>Hexanauplia</taxon>
        <taxon>Copepoda</taxon>
        <taxon>Harpacticoida</taxon>
        <taxon>Harpacticidae</taxon>
        <taxon>Tigriopus</taxon>
    </lineage>
</organism>
<dbReference type="GO" id="GO:0015085">
    <property type="term" value="F:calcium ion transmembrane transporter activity"/>
    <property type="evidence" value="ECO:0007669"/>
    <property type="project" value="TreeGrafter"/>
</dbReference>
<dbReference type="GO" id="GO:0032472">
    <property type="term" value="P:Golgi calcium ion transport"/>
    <property type="evidence" value="ECO:0007669"/>
    <property type="project" value="TreeGrafter"/>
</dbReference>
<evidence type="ECO:0000313" key="8">
    <source>
        <dbReference type="EMBL" id="TRY72253.1"/>
    </source>
</evidence>
<comment type="caution">
    <text evidence="6">Lacks conserved residue(s) required for the propagation of feature annotation.</text>
</comment>
<feature type="region of interest" description="Disordered" evidence="7">
    <location>
        <begin position="201"/>
        <end position="258"/>
    </location>
</feature>
<dbReference type="Proteomes" id="UP000318571">
    <property type="component" value="Chromosome 7"/>
</dbReference>
<dbReference type="PANTHER" id="PTHR12608:SF1">
    <property type="entry name" value="TRANSMEMBRANE PROTEIN 165"/>
    <property type="match status" value="1"/>
</dbReference>
<name>A0A553P3J0_TIGCA</name>
<keyword evidence="3 6" id="KW-0812">Transmembrane</keyword>
<keyword evidence="6" id="KW-0732">Signal</keyword>
<dbReference type="GO" id="GO:0005384">
    <property type="term" value="F:manganese ion transmembrane transporter activity"/>
    <property type="evidence" value="ECO:0007669"/>
    <property type="project" value="TreeGrafter"/>
</dbReference>
<feature type="signal peptide" evidence="6">
    <location>
        <begin position="1"/>
        <end position="19"/>
    </location>
</feature>
<dbReference type="Pfam" id="PF01169">
    <property type="entry name" value="GDT1"/>
    <property type="match status" value="2"/>
</dbReference>
<evidence type="ECO:0000256" key="4">
    <source>
        <dbReference type="ARBA" id="ARBA00022989"/>
    </source>
</evidence>
<evidence type="ECO:0000256" key="6">
    <source>
        <dbReference type="RuleBase" id="RU365102"/>
    </source>
</evidence>
<feature type="transmembrane region" description="Helical" evidence="6">
    <location>
        <begin position="341"/>
        <end position="360"/>
    </location>
</feature>
<evidence type="ECO:0000256" key="2">
    <source>
        <dbReference type="ARBA" id="ARBA00009190"/>
    </source>
</evidence>
<reference evidence="8 9" key="1">
    <citation type="journal article" date="2018" name="Nat. Ecol. Evol.">
        <title>Genomic signatures of mitonuclear coevolution across populations of Tigriopus californicus.</title>
        <authorList>
            <person name="Barreto F.S."/>
            <person name="Watson E.T."/>
            <person name="Lima T.G."/>
            <person name="Willett C.S."/>
            <person name="Edmands S."/>
            <person name="Li W."/>
            <person name="Burton R.S."/>
        </authorList>
    </citation>
    <scope>NUCLEOTIDE SEQUENCE [LARGE SCALE GENOMIC DNA]</scope>
    <source>
        <strain evidence="8 9">San Diego</strain>
    </source>
</reference>
<accession>A0A553P3J0</accession>
<comment type="caution">
    <text evidence="8">The sequence shown here is derived from an EMBL/GenBank/DDBJ whole genome shotgun (WGS) entry which is preliminary data.</text>
</comment>
<proteinExistence type="inferred from homology"/>
<dbReference type="OrthoDB" id="442680at2759"/>
<comment type="similarity">
    <text evidence="2 6">Belongs to the GDT1 family.</text>
</comment>
<evidence type="ECO:0000313" key="9">
    <source>
        <dbReference type="Proteomes" id="UP000318571"/>
    </source>
</evidence>
<dbReference type="GO" id="GO:0005794">
    <property type="term" value="C:Golgi apparatus"/>
    <property type="evidence" value="ECO:0007669"/>
    <property type="project" value="TreeGrafter"/>
</dbReference>
<protein>
    <recommendedName>
        <fullName evidence="6">GDT1 family protein</fullName>
    </recommendedName>
</protein>
<keyword evidence="9" id="KW-1185">Reference proteome</keyword>
<feature type="chain" id="PRO_5022268192" description="GDT1 family protein" evidence="6">
    <location>
        <begin position="20"/>
        <end position="372"/>
    </location>
</feature>
<gene>
    <name evidence="8" type="ORF">TCAL_00210</name>
</gene>
<comment type="subcellular location">
    <subcellularLocation>
        <location evidence="1 6">Membrane</location>
        <topology evidence="1 6">Multi-pass membrane protein</topology>
    </subcellularLocation>
</comment>
<dbReference type="GO" id="GO:0016020">
    <property type="term" value="C:membrane"/>
    <property type="evidence" value="ECO:0007669"/>
    <property type="project" value="UniProtKB-SubCell"/>
</dbReference>
<dbReference type="GO" id="GO:0032468">
    <property type="term" value="P:Golgi calcium ion homeostasis"/>
    <property type="evidence" value="ECO:0007669"/>
    <property type="project" value="TreeGrafter"/>
</dbReference>
<feature type="transmembrane region" description="Helical" evidence="6">
    <location>
        <begin position="161"/>
        <end position="179"/>
    </location>
</feature>
<dbReference type="STRING" id="6832.A0A553P3J0"/>
<dbReference type="AlphaFoldDB" id="A0A553P3J0"/>
<evidence type="ECO:0000256" key="3">
    <source>
        <dbReference type="ARBA" id="ARBA00022692"/>
    </source>
</evidence>
<dbReference type="PROSITE" id="PS01214">
    <property type="entry name" value="UPF0016"/>
    <property type="match status" value="1"/>
</dbReference>
<feature type="compositionally biased region" description="Acidic residues" evidence="7">
    <location>
        <begin position="218"/>
        <end position="229"/>
    </location>
</feature>
<evidence type="ECO:0000256" key="7">
    <source>
        <dbReference type="SAM" id="MobiDB-lite"/>
    </source>
</evidence>
<feature type="transmembrane region" description="Helical" evidence="6">
    <location>
        <begin position="129"/>
        <end position="154"/>
    </location>
</feature>
<feature type="compositionally biased region" description="Acidic residues" evidence="7">
    <location>
        <begin position="238"/>
        <end position="247"/>
    </location>
</feature>
<sequence length="372" mass="41421">MAKLWLILGICLAIFGTFGEQVQALRNVRDIEHQSALGDLGFDQQRKDEEDHDYEEVMDDYELQDSFSNTSLVYFNASDYVNGSMPANVTRHHGFLHGFVESLSVILVSEIGDKTFFIAAIMAMTSNKLIVFLGAISALALMTVLSAVLGWVVTSFIPRKYTYYTCTVIMFLFGLKMLYEAWTMKPDEAQELQHEVEEELARRGSIASNSSRAREQTPEDEDQDPEGQELQEVRSEPGFDDDTEGDDASTAQSPKPKKRVQIQEKGLFGKKCYKIFKLFLNCFTMTFLAEWGDRSQLATIVLASINDVSGVCLGGVLGHTFCTGLAVIAGALIAKKISVRVVTLIGALVFLGFAIASLFFDPEEEEMIKIDF</sequence>
<dbReference type="InterPro" id="IPR049555">
    <property type="entry name" value="GDT1-like_CS"/>
</dbReference>
<dbReference type="PANTHER" id="PTHR12608">
    <property type="entry name" value="TRANSMEMBRANE PROTEIN HTP-1 RELATED"/>
    <property type="match status" value="1"/>
</dbReference>
<dbReference type="EMBL" id="VCGU01000008">
    <property type="protein sequence ID" value="TRY72253.1"/>
    <property type="molecule type" value="Genomic_DNA"/>
</dbReference>
<dbReference type="InterPro" id="IPR001727">
    <property type="entry name" value="GDT1-like"/>
</dbReference>